<evidence type="ECO:0000313" key="2">
    <source>
        <dbReference type="Proteomes" id="UP000317238"/>
    </source>
</evidence>
<dbReference type="AlphaFoldDB" id="A0A5C5XYY9"/>
<dbReference type="Proteomes" id="UP000317238">
    <property type="component" value="Unassembled WGS sequence"/>
</dbReference>
<accession>A0A5C5XYY9</accession>
<dbReference type="EMBL" id="SJPL01000001">
    <property type="protein sequence ID" value="TWT68104.1"/>
    <property type="molecule type" value="Genomic_DNA"/>
</dbReference>
<organism evidence="1 2">
    <name type="scientific">Crateriforma conspicua</name>
    <dbReference type="NCBI Taxonomy" id="2527996"/>
    <lineage>
        <taxon>Bacteria</taxon>
        <taxon>Pseudomonadati</taxon>
        <taxon>Planctomycetota</taxon>
        <taxon>Planctomycetia</taxon>
        <taxon>Planctomycetales</taxon>
        <taxon>Planctomycetaceae</taxon>
        <taxon>Crateriforma</taxon>
    </lineage>
</organism>
<evidence type="ECO:0000313" key="1">
    <source>
        <dbReference type="EMBL" id="TWT68104.1"/>
    </source>
</evidence>
<comment type="caution">
    <text evidence="1">The sequence shown here is derived from an EMBL/GenBank/DDBJ whole genome shotgun (WGS) entry which is preliminary data.</text>
</comment>
<name>A0A5C5XYY9_9PLAN</name>
<reference evidence="1 2" key="1">
    <citation type="submission" date="2019-02" db="EMBL/GenBank/DDBJ databases">
        <title>Deep-cultivation of Planctomycetes and their phenomic and genomic characterization uncovers novel biology.</title>
        <authorList>
            <person name="Wiegand S."/>
            <person name="Jogler M."/>
            <person name="Boedeker C."/>
            <person name="Pinto D."/>
            <person name="Vollmers J."/>
            <person name="Rivas-Marin E."/>
            <person name="Kohn T."/>
            <person name="Peeters S.H."/>
            <person name="Heuer A."/>
            <person name="Rast P."/>
            <person name="Oberbeckmann S."/>
            <person name="Bunk B."/>
            <person name="Jeske O."/>
            <person name="Meyerdierks A."/>
            <person name="Storesund J.E."/>
            <person name="Kallscheuer N."/>
            <person name="Luecker S."/>
            <person name="Lage O.M."/>
            <person name="Pohl T."/>
            <person name="Merkel B.J."/>
            <person name="Hornburger P."/>
            <person name="Mueller R.-W."/>
            <person name="Bruemmer F."/>
            <person name="Labrenz M."/>
            <person name="Spormann A.M."/>
            <person name="Op Den Camp H."/>
            <person name="Overmann J."/>
            <person name="Amann R."/>
            <person name="Jetten M.S.M."/>
            <person name="Mascher T."/>
            <person name="Medema M.H."/>
            <person name="Devos D.P."/>
            <person name="Kaster A.-K."/>
            <person name="Ovreas L."/>
            <person name="Rohde M."/>
            <person name="Galperin M.Y."/>
            <person name="Jogler C."/>
        </authorList>
    </citation>
    <scope>NUCLEOTIDE SEQUENCE [LARGE SCALE GENOMIC DNA]</scope>
    <source>
        <strain evidence="1 2">Pan14r</strain>
    </source>
</reference>
<sequence>MSRTALAAVFAISATQPDAYTFSPAPPSPSNTLLSAERKATLPEPVWRAYRITRTARVTNTCGVRNPDR</sequence>
<proteinExistence type="predicted"/>
<gene>
    <name evidence="1" type="ORF">Pan14r_03420</name>
</gene>
<protein>
    <submittedName>
        <fullName evidence="1">Uncharacterized protein</fullName>
    </submittedName>
</protein>
<keyword evidence="2" id="KW-1185">Reference proteome</keyword>